<feature type="domain" description="Ketopantoate reductase C-terminal" evidence="8">
    <location>
        <begin position="216"/>
        <end position="357"/>
    </location>
</feature>
<evidence type="ECO:0000256" key="3">
    <source>
        <dbReference type="ARBA" id="ARBA00022964"/>
    </source>
</evidence>
<dbReference type="InterPro" id="IPR003819">
    <property type="entry name" value="TauD/TfdA-like"/>
</dbReference>
<dbReference type="GO" id="GO:0016706">
    <property type="term" value="F:2-oxoglutarate-dependent dioxygenase activity"/>
    <property type="evidence" value="ECO:0007669"/>
    <property type="project" value="TreeGrafter"/>
</dbReference>
<dbReference type="Gene3D" id="3.40.50.720">
    <property type="entry name" value="NAD(P)-binding Rossmann-like Domain"/>
    <property type="match status" value="1"/>
</dbReference>
<dbReference type="PANTHER" id="PTHR30468:SF9">
    <property type="entry name" value="ALPHA-KETOGLUTARATE-DEPENDENT TAURINE DIOXYGENASE (AFU_ORTHOLOGUE AFUA_3G01010)"/>
    <property type="match status" value="1"/>
</dbReference>
<dbReference type="GO" id="GO:0005737">
    <property type="term" value="C:cytoplasm"/>
    <property type="evidence" value="ECO:0007669"/>
    <property type="project" value="TreeGrafter"/>
</dbReference>
<evidence type="ECO:0000313" key="9">
    <source>
        <dbReference type="EMBL" id="WOO78327.1"/>
    </source>
</evidence>
<dbReference type="SUPFAM" id="SSF48179">
    <property type="entry name" value="6-phosphogluconate dehydrogenase C-terminal domain-like"/>
    <property type="match status" value="1"/>
</dbReference>
<dbReference type="Pfam" id="PF02558">
    <property type="entry name" value="ApbA"/>
    <property type="match status" value="1"/>
</dbReference>
<sequence>MTLTSARPVDVLLIGLGSVGTAYAYLLEHSGLARVSAVARSNFDVYNNGQVTIDSQRFGVIKGWKPSRLFKSQEEALADGTRYSLGVLATKSTPDVHKNSALLAPSIASGQVAAWSLIQNGLGVEADLYAALQASATRSPLISTVVWTFITTSDSGRHIQWTNAKDATVSGIYAPGRARTPAEDAALALWVHLLRTSGHGTLAENRVGVLETTERIDSVRFSKNLLNCIWSSVQTLMGAKHILLSDMDDGEIAAVRALALEVVGVGYASGLLYPGMTLYPSGQVAGTLEETVESVFDSVIHAAPGGLLYDYKMSMLVDREAGRPIEVEVIAGSVLAVAREQGISTPLLGYTVALLRASKQLLPAPHANMTATQQQTIKNDGPVNVTSLGKEFRLAQRTKDRLIAAGIDLSGGYPYYPDKPKDVSLAGQFRGEAWEHDDPALRADKDKKALFGAAEKVVNLTPNIGTEIIGLQLSKLTPQQKDELALLIAERTVVFLRDQDITPQGQLELGAYLGRPEIHPSAPRVPGLPGVSVISDELARAYGVNIDFQSPFGTQEWHTDLTHEPQPPGYTHLHLDAGPEVGGDTYWASGYTAYDKLSPTLRAILDPLEGLYRSEHLYPDPENPDGPKKPIITAHPLIRTHPVTGWKSLFVNRRYTVGIKGLKAADSAPLLEQLYDTYEHSLDAQLRWKWTPGTSALWDNRVSIHSAVYDYGDSGEPRHGTRVSSLAEVPFNSPNGVSRRAALGLDPGKIVEVKKVAGTY</sequence>
<dbReference type="GeneID" id="87805126"/>
<organism evidence="9 10">
    <name type="scientific">Vanrija pseudolonga</name>
    <dbReference type="NCBI Taxonomy" id="143232"/>
    <lineage>
        <taxon>Eukaryota</taxon>
        <taxon>Fungi</taxon>
        <taxon>Dikarya</taxon>
        <taxon>Basidiomycota</taxon>
        <taxon>Agaricomycotina</taxon>
        <taxon>Tremellomycetes</taxon>
        <taxon>Trichosporonales</taxon>
        <taxon>Trichosporonaceae</taxon>
        <taxon>Vanrija</taxon>
    </lineage>
</organism>
<dbReference type="InterPro" id="IPR013328">
    <property type="entry name" value="6PGD_dom2"/>
</dbReference>
<dbReference type="EMBL" id="CP086715">
    <property type="protein sequence ID" value="WOO78327.1"/>
    <property type="molecule type" value="Genomic_DNA"/>
</dbReference>
<keyword evidence="5" id="KW-0408">Iron</keyword>
<dbReference type="Pfam" id="PF08546">
    <property type="entry name" value="ApbA_C"/>
    <property type="match status" value="1"/>
</dbReference>
<evidence type="ECO:0000256" key="2">
    <source>
        <dbReference type="ARBA" id="ARBA00022723"/>
    </source>
</evidence>
<evidence type="ECO:0000256" key="5">
    <source>
        <dbReference type="ARBA" id="ARBA00023004"/>
    </source>
</evidence>
<dbReference type="Gene3D" id="1.10.1040.10">
    <property type="entry name" value="N-(1-d-carboxylethyl)-l-norvaline Dehydrogenase, domain 2"/>
    <property type="match status" value="1"/>
</dbReference>
<reference evidence="9" key="1">
    <citation type="submission" date="2023-10" db="EMBL/GenBank/DDBJ databases">
        <authorList>
            <person name="Noh H."/>
        </authorList>
    </citation>
    <scope>NUCLEOTIDE SEQUENCE</scope>
    <source>
        <strain evidence="9">DUCC4014</strain>
    </source>
</reference>
<evidence type="ECO:0000259" key="6">
    <source>
        <dbReference type="Pfam" id="PF02558"/>
    </source>
</evidence>
<evidence type="ECO:0000256" key="4">
    <source>
        <dbReference type="ARBA" id="ARBA00023002"/>
    </source>
</evidence>
<dbReference type="RefSeq" id="XP_062624359.1">
    <property type="nucleotide sequence ID" value="XM_062768375.1"/>
</dbReference>
<evidence type="ECO:0000256" key="1">
    <source>
        <dbReference type="ARBA" id="ARBA00005896"/>
    </source>
</evidence>
<keyword evidence="3 9" id="KW-0223">Dioxygenase</keyword>
<evidence type="ECO:0000313" key="10">
    <source>
        <dbReference type="Proteomes" id="UP000827549"/>
    </source>
</evidence>
<dbReference type="Proteomes" id="UP000827549">
    <property type="component" value="Chromosome 2"/>
</dbReference>
<dbReference type="Gene3D" id="3.60.130.10">
    <property type="entry name" value="Clavaminate synthase-like"/>
    <property type="match status" value="1"/>
</dbReference>
<comment type="similarity">
    <text evidence="1">Belongs to the TfdA dioxygenase family.</text>
</comment>
<evidence type="ECO:0000259" key="8">
    <source>
        <dbReference type="Pfam" id="PF08546"/>
    </source>
</evidence>
<dbReference type="FunFam" id="3.60.130.10:FF:000008">
    <property type="entry name" value="Alpha-ketoglutarate-dependent taurine dioxygenase"/>
    <property type="match status" value="1"/>
</dbReference>
<dbReference type="Pfam" id="PF02668">
    <property type="entry name" value="TauD"/>
    <property type="match status" value="1"/>
</dbReference>
<dbReference type="InterPro" id="IPR051323">
    <property type="entry name" value="AtsK-like"/>
</dbReference>
<dbReference type="GO" id="GO:0046872">
    <property type="term" value="F:metal ion binding"/>
    <property type="evidence" value="ECO:0007669"/>
    <property type="project" value="UniProtKB-KW"/>
</dbReference>
<dbReference type="InterPro" id="IPR042098">
    <property type="entry name" value="TauD-like_sf"/>
</dbReference>
<dbReference type="InterPro" id="IPR008927">
    <property type="entry name" value="6-PGluconate_DH-like_C_sf"/>
</dbReference>
<evidence type="ECO:0000259" key="7">
    <source>
        <dbReference type="Pfam" id="PF02668"/>
    </source>
</evidence>
<keyword evidence="2" id="KW-0479">Metal-binding</keyword>
<dbReference type="SUPFAM" id="SSF51197">
    <property type="entry name" value="Clavaminate synthase-like"/>
    <property type="match status" value="1"/>
</dbReference>
<dbReference type="InterPro" id="IPR013332">
    <property type="entry name" value="KPR_N"/>
</dbReference>
<dbReference type="AlphaFoldDB" id="A0AAF1BG80"/>
<feature type="domain" description="Ketopantoate reductase N-terminal" evidence="6">
    <location>
        <begin position="11"/>
        <end position="166"/>
    </location>
</feature>
<gene>
    <name evidence="9" type="primary">JLP1_6</name>
    <name evidence="9" type="ORF">LOC62_02G001874</name>
</gene>
<proteinExistence type="inferred from homology"/>
<protein>
    <submittedName>
        <fullName evidence="9">Alpha-ketoglutarate-dependent sulfonate dioxygenase</fullName>
    </submittedName>
</protein>
<accession>A0AAF1BG80</accession>
<dbReference type="InterPro" id="IPR013752">
    <property type="entry name" value="KPA_reductase"/>
</dbReference>
<feature type="domain" description="TauD/TfdA-like" evidence="7">
    <location>
        <begin position="459"/>
        <end position="723"/>
    </location>
</feature>
<dbReference type="PANTHER" id="PTHR30468">
    <property type="entry name" value="ALPHA-KETOGLUTARATE-DEPENDENT SULFONATE DIOXYGENASE"/>
    <property type="match status" value="1"/>
</dbReference>
<keyword evidence="4" id="KW-0560">Oxidoreductase</keyword>
<name>A0AAF1BG80_9TREE</name>
<keyword evidence="10" id="KW-1185">Reference proteome</keyword>